<dbReference type="PANTHER" id="PTHR11070">
    <property type="entry name" value="UVRD / RECB / PCRA DNA HELICASE FAMILY MEMBER"/>
    <property type="match status" value="1"/>
</dbReference>
<dbReference type="EMBL" id="DVFO01000009">
    <property type="protein sequence ID" value="HIQ60170.1"/>
    <property type="molecule type" value="Genomic_DNA"/>
</dbReference>
<dbReference type="PROSITE" id="PS51217">
    <property type="entry name" value="UVRD_HELICASE_CTER"/>
    <property type="match status" value="1"/>
</dbReference>
<dbReference type="GO" id="GO:0005524">
    <property type="term" value="F:ATP binding"/>
    <property type="evidence" value="ECO:0007669"/>
    <property type="project" value="UniProtKB-UniRule"/>
</dbReference>
<keyword evidence="3 10" id="KW-0378">Hydrolase</keyword>
<keyword evidence="2 10" id="KW-0547">Nucleotide-binding</keyword>
<sequence length="683" mass="77315">MTLTQFLHTYRLSLNAQQQRAVQALDGPVLLLAVPGSGKTTVLVSRIGYMVLGRGIPPESILTMTYTVSAAQDMRQRFATLFGPEVAQRLEFRTINGVCSRIISCYERITGRKAYTLMEQTSQQSALIGTLYHRLTGEYATESTIKAIQTAITYVKNQMVTSEQELEQVEVEGMTNFPALYHAYTQALQQQQKMDYDDQLVYARKILMRCPPVLRQFQARYRYFCVDEAQDTSKIQHAIISLLTKNSGNLFMVGDEDQSIYGFRAAYPQALLHFQESYPRAQVLYMETNYRSTQEIVSAAQGFIEKNPNRHPKHMVSTGRTGPRIRKAMVQNRASQYAYLAAVVKKAAQPIAILYRDNDSAIPLIDLFQRQQIPYRCRQVDCGFFTHRVVRDICNIIRFAAQPCNGDLFLDLYYKLGAGITRLAAVEAASRCTGEGITILEYLAQCTMLSPWSRKQCAALQVHFSHLLNQPAHRAIHRIVHYMGYGRYVEDRSGDLRKAEILEALGFQEAFPLDLLKRLTELYQLMRQGTGDEESMVTLSTIHSSKGLEYPHVILMDVVDGILPKVPSVPSDHPDFDAYQEERRLFYVAMTRAKDELWILSYNGQELPSAFIQELFPPVSPKEQEAKVHAAVFHPGVKVRHKKYGEGSILALSQDIVTIAFPQAGEKKFSLSTIVKNGLLAKV</sequence>
<dbReference type="GO" id="GO:0000725">
    <property type="term" value="P:recombinational repair"/>
    <property type="evidence" value="ECO:0007669"/>
    <property type="project" value="TreeGrafter"/>
</dbReference>
<name>A0A9D1CG06_9FIRM</name>
<dbReference type="GO" id="GO:0016787">
    <property type="term" value="F:hydrolase activity"/>
    <property type="evidence" value="ECO:0007669"/>
    <property type="project" value="UniProtKB-UniRule"/>
</dbReference>
<dbReference type="GO" id="GO:0003677">
    <property type="term" value="F:DNA binding"/>
    <property type="evidence" value="ECO:0007669"/>
    <property type="project" value="InterPro"/>
</dbReference>
<dbReference type="InterPro" id="IPR027417">
    <property type="entry name" value="P-loop_NTPase"/>
</dbReference>
<dbReference type="GO" id="GO:0043138">
    <property type="term" value="F:3'-5' DNA helicase activity"/>
    <property type="evidence" value="ECO:0007669"/>
    <property type="project" value="UniProtKB-EC"/>
</dbReference>
<organism evidence="13 14">
    <name type="scientific">Candidatus Enterenecus faecium</name>
    <dbReference type="NCBI Taxonomy" id="2840780"/>
    <lineage>
        <taxon>Bacteria</taxon>
        <taxon>Bacillati</taxon>
        <taxon>Bacillota</taxon>
        <taxon>Clostridia</taxon>
        <taxon>Eubacteriales</taxon>
        <taxon>Candidatus Enterenecus</taxon>
    </lineage>
</organism>
<dbReference type="EC" id="5.6.2.4" evidence="8"/>
<accession>A0A9D1CG06</accession>
<evidence type="ECO:0000259" key="12">
    <source>
        <dbReference type="PROSITE" id="PS51217"/>
    </source>
</evidence>
<evidence type="ECO:0000256" key="2">
    <source>
        <dbReference type="ARBA" id="ARBA00022741"/>
    </source>
</evidence>
<dbReference type="PANTHER" id="PTHR11070:SF63">
    <property type="entry name" value="DNA HELICASE IV"/>
    <property type="match status" value="1"/>
</dbReference>
<evidence type="ECO:0000256" key="1">
    <source>
        <dbReference type="ARBA" id="ARBA00009922"/>
    </source>
</evidence>
<keyword evidence="5 10" id="KW-0067">ATP-binding</keyword>
<comment type="catalytic activity">
    <reaction evidence="9">
        <text>ATP + H2O = ADP + phosphate + H(+)</text>
        <dbReference type="Rhea" id="RHEA:13065"/>
        <dbReference type="ChEBI" id="CHEBI:15377"/>
        <dbReference type="ChEBI" id="CHEBI:15378"/>
        <dbReference type="ChEBI" id="CHEBI:30616"/>
        <dbReference type="ChEBI" id="CHEBI:43474"/>
        <dbReference type="ChEBI" id="CHEBI:456216"/>
        <dbReference type="EC" id="5.6.2.4"/>
    </reaction>
</comment>
<dbReference type="CDD" id="cd18807">
    <property type="entry name" value="SF1_C_UvrD"/>
    <property type="match status" value="1"/>
</dbReference>
<dbReference type="GO" id="GO:0005829">
    <property type="term" value="C:cytosol"/>
    <property type="evidence" value="ECO:0007669"/>
    <property type="project" value="TreeGrafter"/>
</dbReference>
<dbReference type="AlphaFoldDB" id="A0A9D1CG06"/>
<dbReference type="Proteomes" id="UP000886879">
    <property type="component" value="Unassembled WGS sequence"/>
</dbReference>
<evidence type="ECO:0000256" key="8">
    <source>
        <dbReference type="ARBA" id="ARBA00034808"/>
    </source>
</evidence>
<evidence type="ECO:0000256" key="7">
    <source>
        <dbReference type="ARBA" id="ARBA00034617"/>
    </source>
</evidence>
<evidence type="ECO:0000256" key="9">
    <source>
        <dbReference type="ARBA" id="ARBA00048988"/>
    </source>
</evidence>
<dbReference type="InterPro" id="IPR013986">
    <property type="entry name" value="DExx_box_DNA_helicase_dom_sf"/>
</dbReference>
<feature type="domain" description="UvrD-like helicase ATP-binding" evidence="11">
    <location>
        <begin position="12"/>
        <end position="293"/>
    </location>
</feature>
<evidence type="ECO:0000256" key="6">
    <source>
        <dbReference type="ARBA" id="ARBA00023235"/>
    </source>
</evidence>
<feature type="binding site" evidence="10">
    <location>
        <begin position="33"/>
        <end position="40"/>
    </location>
    <ligand>
        <name>ATP</name>
        <dbReference type="ChEBI" id="CHEBI:30616"/>
    </ligand>
</feature>
<keyword evidence="4 10" id="KW-0347">Helicase</keyword>
<dbReference type="Gene3D" id="3.40.50.300">
    <property type="entry name" value="P-loop containing nucleotide triphosphate hydrolases"/>
    <property type="match status" value="2"/>
</dbReference>
<dbReference type="CDD" id="cd17932">
    <property type="entry name" value="DEXQc_UvrD"/>
    <property type="match status" value="1"/>
</dbReference>
<comment type="caution">
    <text evidence="13">The sequence shown here is derived from an EMBL/GenBank/DDBJ whole genome shotgun (WGS) entry which is preliminary data.</text>
</comment>
<dbReference type="SUPFAM" id="SSF52540">
    <property type="entry name" value="P-loop containing nucleoside triphosphate hydrolases"/>
    <property type="match status" value="1"/>
</dbReference>
<dbReference type="Gene3D" id="1.10.486.10">
    <property type="entry name" value="PCRA, domain 4"/>
    <property type="match status" value="1"/>
</dbReference>
<comment type="similarity">
    <text evidence="1">Belongs to the helicase family. UvrD subfamily.</text>
</comment>
<reference evidence="13" key="1">
    <citation type="submission" date="2020-10" db="EMBL/GenBank/DDBJ databases">
        <authorList>
            <person name="Gilroy R."/>
        </authorList>
    </citation>
    <scope>NUCLEOTIDE SEQUENCE</scope>
    <source>
        <strain evidence="13">ChiGjej2B2-12916</strain>
    </source>
</reference>
<keyword evidence="6" id="KW-0413">Isomerase</keyword>
<evidence type="ECO:0000259" key="11">
    <source>
        <dbReference type="PROSITE" id="PS51198"/>
    </source>
</evidence>
<evidence type="ECO:0000256" key="5">
    <source>
        <dbReference type="ARBA" id="ARBA00022840"/>
    </source>
</evidence>
<dbReference type="InterPro" id="IPR014017">
    <property type="entry name" value="DNA_helicase_UvrD-like_C"/>
</dbReference>
<dbReference type="Pfam" id="PF00580">
    <property type="entry name" value="UvrD-helicase"/>
    <property type="match status" value="1"/>
</dbReference>
<dbReference type="InterPro" id="IPR014016">
    <property type="entry name" value="UvrD-like_ATP-bd"/>
</dbReference>
<evidence type="ECO:0000313" key="13">
    <source>
        <dbReference type="EMBL" id="HIQ60170.1"/>
    </source>
</evidence>
<comment type="catalytic activity">
    <reaction evidence="7">
        <text>Couples ATP hydrolysis with the unwinding of duplex DNA by translocating in the 3'-5' direction.</text>
        <dbReference type="EC" id="5.6.2.4"/>
    </reaction>
</comment>
<dbReference type="Pfam" id="PF13361">
    <property type="entry name" value="UvrD_C"/>
    <property type="match status" value="1"/>
</dbReference>
<protein>
    <recommendedName>
        <fullName evidence="8">DNA 3'-5' helicase</fullName>
        <ecNumber evidence="8">5.6.2.4</ecNumber>
    </recommendedName>
</protein>
<dbReference type="PROSITE" id="PS51198">
    <property type="entry name" value="UVRD_HELICASE_ATP_BIND"/>
    <property type="match status" value="1"/>
</dbReference>
<dbReference type="InterPro" id="IPR000212">
    <property type="entry name" value="DNA_helicase_UvrD/REP"/>
</dbReference>
<feature type="domain" description="UvrD-like helicase C-terminal" evidence="12">
    <location>
        <begin position="294"/>
        <end position="547"/>
    </location>
</feature>
<evidence type="ECO:0000313" key="14">
    <source>
        <dbReference type="Proteomes" id="UP000886879"/>
    </source>
</evidence>
<gene>
    <name evidence="13" type="ORF">IAD31_01010</name>
</gene>
<evidence type="ECO:0000256" key="10">
    <source>
        <dbReference type="PROSITE-ProRule" id="PRU00560"/>
    </source>
</evidence>
<dbReference type="Gene3D" id="1.10.10.160">
    <property type="match status" value="1"/>
</dbReference>
<proteinExistence type="inferred from homology"/>
<reference evidence="13" key="2">
    <citation type="journal article" date="2021" name="PeerJ">
        <title>Extensive microbial diversity within the chicken gut microbiome revealed by metagenomics and culture.</title>
        <authorList>
            <person name="Gilroy R."/>
            <person name="Ravi A."/>
            <person name="Getino M."/>
            <person name="Pursley I."/>
            <person name="Horton D.L."/>
            <person name="Alikhan N.F."/>
            <person name="Baker D."/>
            <person name="Gharbi K."/>
            <person name="Hall N."/>
            <person name="Watson M."/>
            <person name="Adriaenssens E.M."/>
            <person name="Foster-Nyarko E."/>
            <person name="Jarju S."/>
            <person name="Secka A."/>
            <person name="Antonio M."/>
            <person name="Oren A."/>
            <person name="Chaudhuri R.R."/>
            <person name="La Ragione R."/>
            <person name="Hildebrand F."/>
            <person name="Pallen M.J."/>
        </authorList>
    </citation>
    <scope>NUCLEOTIDE SEQUENCE</scope>
    <source>
        <strain evidence="13">ChiGjej2B2-12916</strain>
    </source>
</reference>
<evidence type="ECO:0000256" key="4">
    <source>
        <dbReference type="ARBA" id="ARBA00022806"/>
    </source>
</evidence>
<evidence type="ECO:0000256" key="3">
    <source>
        <dbReference type="ARBA" id="ARBA00022801"/>
    </source>
</evidence>